<name>A0A2V3XWE3_9FIRM</name>
<dbReference type="InterPro" id="IPR047797">
    <property type="entry name" value="ISNCY_transpos"/>
</dbReference>
<dbReference type="PANTHER" id="PTHR35004">
    <property type="entry name" value="TRANSPOSASE RV3428C-RELATED"/>
    <property type="match status" value="1"/>
</dbReference>
<dbReference type="InterPro" id="IPR001584">
    <property type="entry name" value="Integrase_cat-core"/>
</dbReference>
<dbReference type="GO" id="GO:0003676">
    <property type="term" value="F:nucleic acid binding"/>
    <property type="evidence" value="ECO:0007669"/>
    <property type="project" value="InterPro"/>
</dbReference>
<organism evidence="2 3">
    <name type="scientific">Hungatella effluvii</name>
    <dbReference type="NCBI Taxonomy" id="1096246"/>
    <lineage>
        <taxon>Bacteria</taxon>
        <taxon>Bacillati</taxon>
        <taxon>Bacillota</taxon>
        <taxon>Clostridia</taxon>
        <taxon>Lachnospirales</taxon>
        <taxon>Lachnospiraceae</taxon>
        <taxon>Hungatella</taxon>
    </lineage>
</organism>
<dbReference type="Proteomes" id="UP000248057">
    <property type="component" value="Unassembled WGS sequence"/>
</dbReference>
<accession>A0A2V3XWE3</accession>
<dbReference type="AlphaFoldDB" id="A0A2V3XWE3"/>
<reference evidence="2 3" key="1">
    <citation type="submission" date="2018-05" db="EMBL/GenBank/DDBJ databases">
        <title>Genomic Encyclopedia of Type Strains, Phase IV (KMG-IV): sequencing the most valuable type-strain genomes for metagenomic binning, comparative biology and taxonomic classification.</title>
        <authorList>
            <person name="Goeker M."/>
        </authorList>
    </citation>
    <scope>NUCLEOTIDE SEQUENCE [LARGE SCALE GENOMIC DNA]</scope>
    <source>
        <strain evidence="2 3">DSM 24995</strain>
    </source>
</reference>
<proteinExistence type="predicted"/>
<comment type="caution">
    <text evidence="2">The sequence shown here is derived from an EMBL/GenBank/DDBJ whole genome shotgun (WGS) entry which is preliminary data.</text>
</comment>
<sequence length="463" mass="53514">MRKVSLSMNALEKFEIIKRAADGHITKNTAAVKIGCTARHVSRLLITYRTKGKAGFLHGNTGRRPAHAFSEEFKQEIVSLYNRKYWDTNFTHCCELLLRNDSIRISPSSLRKILYNEFVLSPRANRRTRKQMNKLLQDIHKAAKTKKEKALIEASIVNLSEAHSRRPRCAFLGEMLQMDASLHLWFGGCKSQLHVAIDDCTGRIVGAYFDHQETLNGYYHVLHQILINYGIPNMFYTDNRTVFEYKNKKMKEIGKDTFTQFSYACKQLGIEIRTTSVAQAKGRVERLFQTLQSRLPAELRLKGITTIDEANVFLNSYIKEYNARFALPVHHSKSVFVMQPDSDIINQTLAILTPRRVDNGHCIKYQNKYYKTMDSNGLQVHYHKGVKGLVIETFTGELLFSTKDRVYALDEIPLHEQTSKNFDFKEMTEKPRKRNIPSPKHPWRDSTFLKHVPYDYFPNGVPA</sequence>
<dbReference type="GO" id="GO:0015074">
    <property type="term" value="P:DNA integration"/>
    <property type="evidence" value="ECO:0007669"/>
    <property type="project" value="InterPro"/>
</dbReference>
<dbReference type="InterPro" id="IPR036397">
    <property type="entry name" value="RNaseH_sf"/>
</dbReference>
<feature type="domain" description="Integrase catalytic" evidence="1">
    <location>
        <begin position="163"/>
        <end position="348"/>
    </location>
</feature>
<dbReference type="EMBL" id="QJKD01000046">
    <property type="protein sequence ID" value="PXX42198.1"/>
    <property type="molecule type" value="Genomic_DNA"/>
</dbReference>
<evidence type="ECO:0000313" key="2">
    <source>
        <dbReference type="EMBL" id="PXX42198.1"/>
    </source>
</evidence>
<dbReference type="InterPro" id="IPR012337">
    <property type="entry name" value="RNaseH-like_sf"/>
</dbReference>
<dbReference type="SUPFAM" id="SSF46689">
    <property type="entry name" value="Homeodomain-like"/>
    <property type="match status" value="1"/>
</dbReference>
<dbReference type="NCBIfam" id="NF033594">
    <property type="entry name" value="transpos_ISNCY_2"/>
    <property type="match status" value="1"/>
</dbReference>
<dbReference type="Gene3D" id="3.30.420.10">
    <property type="entry name" value="Ribonuclease H-like superfamily/Ribonuclease H"/>
    <property type="match status" value="1"/>
</dbReference>
<evidence type="ECO:0000313" key="3">
    <source>
        <dbReference type="Proteomes" id="UP000248057"/>
    </source>
</evidence>
<dbReference type="PROSITE" id="PS50994">
    <property type="entry name" value="INTEGRASE"/>
    <property type="match status" value="1"/>
</dbReference>
<dbReference type="SUPFAM" id="SSF53098">
    <property type="entry name" value="Ribonuclease H-like"/>
    <property type="match status" value="1"/>
</dbReference>
<gene>
    <name evidence="2" type="ORF">DFR60_1461</name>
</gene>
<keyword evidence="3" id="KW-1185">Reference proteome</keyword>
<protein>
    <submittedName>
        <fullName evidence="2">Integrase-like protein</fullName>
    </submittedName>
</protein>
<dbReference type="InterPro" id="IPR009057">
    <property type="entry name" value="Homeodomain-like_sf"/>
</dbReference>
<evidence type="ECO:0000259" key="1">
    <source>
        <dbReference type="PROSITE" id="PS50994"/>
    </source>
</evidence>
<dbReference type="PANTHER" id="PTHR35004:SF7">
    <property type="entry name" value="INTEGRASE PROTEIN"/>
    <property type="match status" value="1"/>
</dbReference>